<dbReference type="InterPro" id="IPR016300">
    <property type="entry name" value="ATPase_ArsA/GET3"/>
</dbReference>
<feature type="domain" description="ArsA/GET3 Anion-transporting ATPase-like" evidence="2">
    <location>
        <begin position="5"/>
        <end position="305"/>
    </location>
</feature>
<evidence type="ECO:0000259" key="2">
    <source>
        <dbReference type="Pfam" id="PF02374"/>
    </source>
</evidence>
<proteinExistence type="inferred from homology"/>
<sequence length="306" mass="35177">MVDKKIVFIGGKGGVGKSTTSAALAWQMSTEQKKTLLVSTDPAHNTGHIFHKKIGPTKTKINDYLYAIEIDPAYETKKYIETVKGNIKGVVKPTMMEEVHRQLDTAQASPGADEAALFDRLISIMIEESEAFDKVIFDTAPTGHTIRLLSLPEIMGIWIQGLLEKRHKTRENYSRLLHDGEPIEDPIFDVLQERQAKFKRAREIMLNGDETAFMFVLNPEKLSIVETDNAIQLLKKYDLVVSTLIVNRVLPDVEDGKFFQQRKKHERQYLQQIEEKFTREKLMYVPFFPHDMHDLTHLEQFASYLQ</sequence>
<comment type="similarity">
    <text evidence="1">Belongs to the arsA ATPase family.</text>
</comment>
<dbReference type="CDD" id="cd02035">
    <property type="entry name" value="ArsA"/>
    <property type="match status" value="1"/>
</dbReference>
<protein>
    <submittedName>
        <fullName evidence="3">ArsA family ATPase</fullName>
    </submittedName>
</protein>
<dbReference type="GO" id="GO:0005524">
    <property type="term" value="F:ATP binding"/>
    <property type="evidence" value="ECO:0007669"/>
    <property type="project" value="InterPro"/>
</dbReference>
<dbReference type="GO" id="GO:0016887">
    <property type="term" value="F:ATP hydrolysis activity"/>
    <property type="evidence" value="ECO:0007669"/>
    <property type="project" value="InterPro"/>
</dbReference>
<comment type="caution">
    <text evidence="3">The sequence shown here is derived from an EMBL/GenBank/DDBJ whole genome shotgun (WGS) entry which is preliminary data.</text>
</comment>
<dbReference type="SUPFAM" id="SSF52540">
    <property type="entry name" value="P-loop containing nucleoside triphosphate hydrolases"/>
    <property type="match status" value="1"/>
</dbReference>
<accession>A0A9D1PNE7</accession>
<dbReference type="InterPro" id="IPR027417">
    <property type="entry name" value="P-loop_NTPase"/>
</dbReference>
<dbReference type="PANTHER" id="PTHR10803:SF3">
    <property type="entry name" value="ATPASE GET3"/>
    <property type="match status" value="1"/>
</dbReference>
<dbReference type="PANTHER" id="PTHR10803">
    <property type="entry name" value="ARSENICAL PUMP-DRIVING ATPASE ARSENITE-TRANSLOCATING ATPASE"/>
    <property type="match status" value="1"/>
</dbReference>
<evidence type="ECO:0000256" key="1">
    <source>
        <dbReference type="ARBA" id="ARBA00011040"/>
    </source>
</evidence>
<reference evidence="3" key="2">
    <citation type="submission" date="2021-04" db="EMBL/GenBank/DDBJ databases">
        <authorList>
            <person name="Gilroy R."/>
        </authorList>
    </citation>
    <scope>NUCLEOTIDE SEQUENCE</scope>
    <source>
        <strain evidence="3">CHK169-2315</strain>
    </source>
</reference>
<dbReference type="Gene3D" id="3.40.50.300">
    <property type="entry name" value="P-loop containing nucleotide triphosphate hydrolases"/>
    <property type="match status" value="1"/>
</dbReference>
<reference evidence="3" key="1">
    <citation type="journal article" date="2021" name="PeerJ">
        <title>Extensive microbial diversity within the chicken gut microbiome revealed by metagenomics and culture.</title>
        <authorList>
            <person name="Gilroy R."/>
            <person name="Ravi A."/>
            <person name="Getino M."/>
            <person name="Pursley I."/>
            <person name="Horton D.L."/>
            <person name="Alikhan N.F."/>
            <person name="Baker D."/>
            <person name="Gharbi K."/>
            <person name="Hall N."/>
            <person name="Watson M."/>
            <person name="Adriaenssens E.M."/>
            <person name="Foster-Nyarko E."/>
            <person name="Jarju S."/>
            <person name="Secka A."/>
            <person name="Antonio M."/>
            <person name="Oren A."/>
            <person name="Chaudhuri R.R."/>
            <person name="La Ragione R."/>
            <person name="Hildebrand F."/>
            <person name="Pallen M.J."/>
        </authorList>
    </citation>
    <scope>NUCLEOTIDE SEQUENCE</scope>
    <source>
        <strain evidence="3">CHK169-2315</strain>
    </source>
</reference>
<dbReference type="Proteomes" id="UP000823937">
    <property type="component" value="Unassembled WGS sequence"/>
</dbReference>
<name>A0A9D1PNE7_9BACI</name>
<dbReference type="EMBL" id="DXHX01000126">
    <property type="protein sequence ID" value="HIV75197.1"/>
    <property type="molecule type" value="Genomic_DNA"/>
</dbReference>
<evidence type="ECO:0000313" key="3">
    <source>
        <dbReference type="EMBL" id="HIV75197.1"/>
    </source>
</evidence>
<gene>
    <name evidence="3" type="ORF">H9895_08985</name>
</gene>
<dbReference type="Pfam" id="PF02374">
    <property type="entry name" value="ArsA_ATPase"/>
    <property type="match status" value="1"/>
</dbReference>
<dbReference type="InterPro" id="IPR025723">
    <property type="entry name" value="ArsA/GET3_ATPase-like"/>
</dbReference>
<organism evidence="3 4">
    <name type="scientific">Candidatus Pseudogracilibacillus intestinigallinarum</name>
    <dbReference type="NCBI Taxonomy" id="2838742"/>
    <lineage>
        <taxon>Bacteria</taxon>
        <taxon>Bacillati</taxon>
        <taxon>Bacillota</taxon>
        <taxon>Bacilli</taxon>
        <taxon>Bacillales</taxon>
        <taxon>Bacillaceae</taxon>
        <taxon>Pseudogracilibacillus</taxon>
    </lineage>
</organism>
<dbReference type="NCBIfam" id="TIGR00345">
    <property type="entry name" value="GET3_arsA_TRC40"/>
    <property type="match status" value="1"/>
</dbReference>
<evidence type="ECO:0000313" key="4">
    <source>
        <dbReference type="Proteomes" id="UP000823937"/>
    </source>
</evidence>
<dbReference type="AlphaFoldDB" id="A0A9D1PNE7"/>